<sequence length="284" mass="30785">MRVTADLRFSVGTADGRTIDGRVHGDGRRLQLEMADPAAFAGFADAPGVAGIAEALAVRGLVLDVMEGPGRRLLSLGAVHAPWWQRRITGSRRIRLAGWRALRAPSRARLRELAGRVQGKEPTGGLLPPATPFPLAPTFARRVRVRPTGTNDPARGGQPRLVLVRDSYRPGERQPIFWLGEGTCRIGSGADCDIRLPGLRELHAEVVHDANDEFVVMAHAPATYVHGAPAIRAVLRTGARLRVGEWTLAFARAEYADHGRPFAGRVGGELGHQRPQPSQTRWSG</sequence>
<evidence type="ECO:0000313" key="2">
    <source>
        <dbReference type="EMBL" id="MDO7868414.1"/>
    </source>
</evidence>
<protein>
    <submittedName>
        <fullName evidence="2">FHA domain-containing protein</fullName>
    </submittedName>
</protein>
<reference evidence="2 3" key="1">
    <citation type="submission" date="2023-07" db="EMBL/GenBank/DDBJ databases">
        <title>Nocardioides sp. nov WY-20 isolated from soil.</title>
        <authorList>
            <person name="Liu B."/>
            <person name="Wan Y."/>
        </authorList>
    </citation>
    <scope>NUCLEOTIDE SEQUENCE [LARGE SCALE GENOMIC DNA]</scope>
    <source>
        <strain evidence="2 3">WY-20</strain>
    </source>
</reference>
<accession>A0ABT9B0M4</accession>
<dbReference type="Proteomes" id="UP001233314">
    <property type="component" value="Unassembled WGS sequence"/>
</dbReference>
<comment type="caution">
    <text evidence="2">The sequence shown here is derived from an EMBL/GenBank/DDBJ whole genome shotgun (WGS) entry which is preliminary data.</text>
</comment>
<dbReference type="CDD" id="cd00060">
    <property type="entry name" value="FHA"/>
    <property type="match status" value="1"/>
</dbReference>
<organism evidence="2 3">
    <name type="scientific">Nocardioides jiangxiensis</name>
    <dbReference type="NCBI Taxonomy" id="3064524"/>
    <lineage>
        <taxon>Bacteria</taxon>
        <taxon>Bacillati</taxon>
        <taxon>Actinomycetota</taxon>
        <taxon>Actinomycetes</taxon>
        <taxon>Propionibacteriales</taxon>
        <taxon>Nocardioidaceae</taxon>
        <taxon>Nocardioides</taxon>
    </lineage>
</organism>
<dbReference type="SUPFAM" id="SSF49879">
    <property type="entry name" value="SMAD/FHA domain"/>
    <property type="match status" value="1"/>
</dbReference>
<dbReference type="InterPro" id="IPR008984">
    <property type="entry name" value="SMAD_FHA_dom_sf"/>
</dbReference>
<feature type="region of interest" description="Disordered" evidence="1">
    <location>
        <begin position="264"/>
        <end position="284"/>
    </location>
</feature>
<dbReference type="EMBL" id="JAUQTA010000001">
    <property type="protein sequence ID" value="MDO7868414.1"/>
    <property type="molecule type" value="Genomic_DNA"/>
</dbReference>
<feature type="compositionally biased region" description="Polar residues" evidence="1">
    <location>
        <begin position="275"/>
        <end position="284"/>
    </location>
</feature>
<proteinExistence type="predicted"/>
<name>A0ABT9B0M4_9ACTN</name>
<dbReference type="RefSeq" id="WP_305027790.1">
    <property type="nucleotide sequence ID" value="NZ_JAUQTA010000001.1"/>
</dbReference>
<dbReference type="Gene3D" id="2.60.200.20">
    <property type="match status" value="1"/>
</dbReference>
<gene>
    <name evidence="2" type="ORF">Q5722_08535</name>
</gene>
<evidence type="ECO:0000256" key="1">
    <source>
        <dbReference type="SAM" id="MobiDB-lite"/>
    </source>
</evidence>
<evidence type="ECO:0000313" key="3">
    <source>
        <dbReference type="Proteomes" id="UP001233314"/>
    </source>
</evidence>
<keyword evidence="3" id="KW-1185">Reference proteome</keyword>